<feature type="transmembrane region" description="Helical" evidence="14">
    <location>
        <begin position="187"/>
        <end position="209"/>
    </location>
</feature>
<dbReference type="PRINTS" id="PR00950">
    <property type="entry name" value="TYPE3IMSPROT"/>
</dbReference>
<keyword evidence="7" id="KW-1005">Bacterial flagellum biogenesis</keyword>
<organism evidence="15 16">
    <name type="scientific">Pulveribacter suum</name>
    <dbReference type="NCBI Taxonomy" id="2116657"/>
    <lineage>
        <taxon>Bacteria</taxon>
        <taxon>Pseudomonadati</taxon>
        <taxon>Pseudomonadota</taxon>
        <taxon>Betaproteobacteria</taxon>
        <taxon>Burkholderiales</taxon>
        <taxon>Comamonadaceae</taxon>
        <taxon>Pulveribacter</taxon>
    </lineage>
</organism>
<evidence type="ECO:0000313" key="16">
    <source>
        <dbReference type="Proteomes" id="UP000241829"/>
    </source>
</evidence>
<gene>
    <name evidence="15" type="ORF">C7H73_03655</name>
</gene>
<evidence type="ECO:0000256" key="11">
    <source>
        <dbReference type="ARBA" id="ARBA00023225"/>
    </source>
</evidence>
<dbReference type="InterPro" id="IPR029025">
    <property type="entry name" value="T3SS_substrate_exporter_C"/>
</dbReference>
<evidence type="ECO:0000256" key="8">
    <source>
        <dbReference type="ARBA" id="ARBA00022927"/>
    </source>
</evidence>
<dbReference type="AlphaFoldDB" id="A0A2P1NIH6"/>
<evidence type="ECO:0000256" key="2">
    <source>
        <dbReference type="ARBA" id="ARBA00010690"/>
    </source>
</evidence>
<feature type="region of interest" description="Disordered" evidence="13">
    <location>
        <begin position="355"/>
        <end position="394"/>
    </location>
</feature>
<name>A0A2P1NIH6_9BURK</name>
<dbReference type="RefSeq" id="WP_106845411.1">
    <property type="nucleotide sequence ID" value="NZ_CP027792.1"/>
</dbReference>
<evidence type="ECO:0000256" key="3">
    <source>
        <dbReference type="ARBA" id="ARBA00021622"/>
    </source>
</evidence>
<keyword evidence="15" id="KW-0282">Flagellum</keyword>
<evidence type="ECO:0000256" key="12">
    <source>
        <dbReference type="ARBA" id="ARBA00025078"/>
    </source>
</evidence>
<dbReference type="Gene3D" id="3.40.1690.10">
    <property type="entry name" value="secretion proteins EscU"/>
    <property type="match status" value="1"/>
</dbReference>
<dbReference type="PANTHER" id="PTHR30531">
    <property type="entry name" value="FLAGELLAR BIOSYNTHETIC PROTEIN FLHB"/>
    <property type="match status" value="1"/>
</dbReference>
<evidence type="ECO:0000256" key="9">
    <source>
        <dbReference type="ARBA" id="ARBA00022989"/>
    </source>
</evidence>
<evidence type="ECO:0000256" key="10">
    <source>
        <dbReference type="ARBA" id="ARBA00023136"/>
    </source>
</evidence>
<protein>
    <recommendedName>
        <fullName evidence="3">Flagellar biosynthetic protein FlhB</fullName>
    </recommendedName>
</protein>
<comment type="function">
    <text evidence="12">Required for formation of the rod structure in the basal body of the flagellar apparatus. Together with FliI and FliH, may constitute the export apparatus of flagellin.</text>
</comment>
<dbReference type="Proteomes" id="UP000241829">
    <property type="component" value="Chromosome"/>
</dbReference>
<evidence type="ECO:0000256" key="1">
    <source>
        <dbReference type="ARBA" id="ARBA00004651"/>
    </source>
</evidence>
<dbReference type="GO" id="GO:0044781">
    <property type="term" value="P:bacterial-type flagellum organization"/>
    <property type="evidence" value="ECO:0007669"/>
    <property type="project" value="UniProtKB-KW"/>
</dbReference>
<evidence type="ECO:0000256" key="4">
    <source>
        <dbReference type="ARBA" id="ARBA00022448"/>
    </source>
</evidence>
<keyword evidence="4" id="KW-0813">Transport</keyword>
<evidence type="ECO:0000256" key="5">
    <source>
        <dbReference type="ARBA" id="ARBA00022475"/>
    </source>
</evidence>
<keyword evidence="6 14" id="KW-0812">Transmembrane</keyword>
<comment type="subcellular location">
    <subcellularLocation>
        <location evidence="1">Cell membrane</location>
        <topology evidence="1">Multi-pass membrane protein</topology>
    </subcellularLocation>
</comment>
<dbReference type="PANTHER" id="PTHR30531:SF12">
    <property type="entry name" value="FLAGELLAR BIOSYNTHETIC PROTEIN FLHB"/>
    <property type="match status" value="1"/>
</dbReference>
<reference evidence="16" key="1">
    <citation type="submission" date="2018-03" db="EMBL/GenBank/DDBJ databases">
        <title>Genome sequencing of Melaminivora sp. strain SC2-7.</title>
        <authorList>
            <person name="Kim S.-J."/>
            <person name="Heo J."/>
            <person name="Ahn J.-H."/>
            <person name="Kwon S.-W."/>
        </authorList>
    </citation>
    <scope>NUCLEOTIDE SEQUENCE [LARGE SCALE GENOMIC DNA]</scope>
    <source>
        <strain evidence="16">SC2-7</strain>
    </source>
</reference>
<dbReference type="GO" id="GO:0005886">
    <property type="term" value="C:plasma membrane"/>
    <property type="evidence" value="ECO:0007669"/>
    <property type="project" value="UniProtKB-SubCell"/>
</dbReference>
<dbReference type="GO" id="GO:0009306">
    <property type="term" value="P:protein secretion"/>
    <property type="evidence" value="ECO:0007669"/>
    <property type="project" value="InterPro"/>
</dbReference>
<keyword evidence="15" id="KW-0969">Cilium</keyword>
<keyword evidence="11" id="KW-1006">Bacterial flagellum protein export</keyword>
<evidence type="ECO:0000256" key="14">
    <source>
        <dbReference type="SAM" id="Phobius"/>
    </source>
</evidence>
<dbReference type="FunFam" id="3.40.1690.10:FF:000001">
    <property type="entry name" value="Flagellar biosynthetic protein FlhB"/>
    <property type="match status" value="1"/>
</dbReference>
<proteinExistence type="inferred from homology"/>
<keyword evidence="9 14" id="KW-1133">Transmembrane helix</keyword>
<feature type="transmembrane region" description="Helical" evidence="14">
    <location>
        <begin position="34"/>
        <end position="52"/>
    </location>
</feature>
<feature type="region of interest" description="Disordered" evidence="13">
    <location>
        <begin position="1"/>
        <end position="24"/>
    </location>
</feature>
<keyword evidence="16" id="KW-1185">Reference proteome</keyword>
<comment type="similarity">
    <text evidence="2">Belongs to the type III secretion exporter family.</text>
</comment>
<evidence type="ECO:0000256" key="13">
    <source>
        <dbReference type="SAM" id="MobiDB-lite"/>
    </source>
</evidence>
<keyword evidence="8" id="KW-0653">Protein transport</keyword>
<dbReference type="Pfam" id="PF01312">
    <property type="entry name" value="Bac_export_2"/>
    <property type="match status" value="1"/>
</dbReference>
<evidence type="ECO:0000256" key="6">
    <source>
        <dbReference type="ARBA" id="ARBA00022692"/>
    </source>
</evidence>
<sequence>MDSSQDKDLPATERKLQKTRQDGQAARSRDLSHLAILGVGGLALLLLAPWFVEYLERTLRQSLVFDAATVQSPAYMLARLKPAVMLGVAGSALFAVLTSAAALLAGVGAGGLVFSLKPIAPQFNRLNPLKGAANLFSKQQLANVAKMVLMTAILAFVAWKVMGDSMQTMAALVLQPSPVALRMAGQWLVSGAALLLLVVFLFAVVDVPLQAYFFKARLKMSHEEVKQEHKESDGNPQLKGRMRQRARELADGASISAVPKADFVVMNPTHYAVALKYDEAAMGAPQVVSKGTDLLAFKIRELAQQHGVPVLQSPMLARALYAHAELEQPIPAQLYTAVAQVLAYVYRLKAALRGEGRMPGELPDPQVPPELDPHSPQAQRPAPRRRGARAPSAE</sequence>
<keyword evidence="5" id="KW-1003">Cell membrane</keyword>
<dbReference type="SUPFAM" id="SSF160544">
    <property type="entry name" value="EscU C-terminal domain-like"/>
    <property type="match status" value="1"/>
</dbReference>
<keyword evidence="10 14" id="KW-0472">Membrane</keyword>
<dbReference type="EMBL" id="CP027792">
    <property type="protein sequence ID" value="AVP56854.1"/>
    <property type="molecule type" value="Genomic_DNA"/>
</dbReference>
<feature type="transmembrane region" description="Helical" evidence="14">
    <location>
        <begin position="83"/>
        <end position="116"/>
    </location>
</feature>
<keyword evidence="15" id="KW-0966">Cell projection</keyword>
<accession>A0A2P1NIH6</accession>
<dbReference type="Gene3D" id="6.10.250.2080">
    <property type="match status" value="1"/>
</dbReference>
<evidence type="ECO:0000313" key="15">
    <source>
        <dbReference type="EMBL" id="AVP56854.1"/>
    </source>
</evidence>
<dbReference type="OrthoDB" id="9807950at2"/>
<dbReference type="InterPro" id="IPR006135">
    <property type="entry name" value="T3SS_substrate_exporter"/>
</dbReference>
<dbReference type="KEGG" id="melm:C7H73_03655"/>
<feature type="transmembrane region" description="Helical" evidence="14">
    <location>
        <begin position="144"/>
        <end position="162"/>
    </location>
</feature>
<evidence type="ECO:0000256" key="7">
    <source>
        <dbReference type="ARBA" id="ARBA00022795"/>
    </source>
</evidence>